<dbReference type="CDD" id="cd06257">
    <property type="entry name" value="DnaJ"/>
    <property type="match status" value="1"/>
</dbReference>
<evidence type="ECO:0000313" key="4">
    <source>
        <dbReference type="Proteomes" id="UP001642484"/>
    </source>
</evidence>
<keyword evidence="4" id="KW-1185">Reference proteome</keyword>
<dbReference type="SMART" id="SM00271">
    <property type="entry name" value="DnaJ"/>
    <property type="match status" value="1"/>
</dbReference>
<dbReference type="Pfam" id="PF13821">
    <property type="entry name" value="DUF4187"/>
    <property type="match status" value="1"/>
</dbReference>
<name>A0ABP0S245_9DINO</name>
<protein>
    <recommendedName>
        <fullName evidence="2">J domain-containing protein</fullName>
    </recommendedName>
</protein>
<feature type="region of interest" description="Disordered" evidence="1">
    <location>
        <begin position="290"/>
        <end position="316"/>
    </location>
</feature>
<dbReference type="Gene3D" id="1.10.287.110">
    <property type="entry name" value="DnaJ domain"/>
    <property type="match status" value="1"/>
</dbReference>
<dbReference type="SMART" id="SM01173">
    <property type="entry name" value="DUF4187"/>
    <property type="match status" value="1"/>
</dbReference>
<evidence type="ECO:0000259" key="2">
    <source>
        <dbReference type="PROSITE" id="PS50076"/>
    </source>
</evidence>
<evidence type="ECO:0000313" key="3">
    <source>
        <dbReference type="EMBL" id="CAK9106364.1"/>
    </source>
</evidence>
<dbReference type="InterPro" id="IPR039249">
    <property type="entry name" value="GPATCH11"/>
</dbReference>
<organism evidence="3 4">
    <name type="scientific">Durusdinium trenchii</name>
    <dbReference type="NCBI Taxonomy" id="1381693"/>
    <lineage>
        <taxon>Eukaryota</taxon>
        <taxon>Sar</taxon>
        <taxon>Alveolata</taxon>
        <taxon>Dinophyceae</taxon>
        <taxon>Suessiales</taxon>
        <taxon>Symbiodiniaceae</taxon>
        <taxon>Durusdinium</taxon>
    </lineage>
</organism>
<dbReference type="InterPro" id="IPR025239">
    <property type="entry name" value="DUF4187"/>
</dbReference>
<reference evidence="3 4" key="1">
    <citation type="submission" date="2024-02" db="EMBL/GenBank/DDBJ databases">
        <authorList>
            <person name="Chen Y."/>
            <person name="Shah S."/>
            <person name="Dougan E. K."/>
            <person name="Thang M."/>
            <person name="Chan C."/>
        </authorList>
    </citation>
    <scope>NUCLEOTIDE SEQUENCE [LARGE SCALE GENOMIC DNA]</scope>
</reference>
<dbReference type="PROSITE" id="PS50076">
    <property type="entry name" value="DNAJ_2"/>
    <property type="match status" value="1"/>
</dbReference>
<accession>A0ABP0S245</accession>
<dbReference type="PANTHER" id="PTHR21032:SF0">
    <property type="entry name" value="G PATCH DOMAIN-CONTAINING PROTEIN 11"/>
    <property type="match status" value="1"/>
</dbReference>
<dbReference type="Proteomes" id="UP001642484">
    <property type="component" value="Unassembled WGS sequence"/>
</dbReference>
<sequence>MSVATILGAANLFARLELPVERVEVATVRSQYRRLALAVHPDKCQDPRAKEAFQLLSEAFEQLSSETLQAQLLGATGRARPAPQGRGPAQADETKAHWWDTKTWEEFEERLRHRDRAEQALRRQYCGGLRARFATRKVRGQVFAAERSVEHLDRQKGLPESPLWPPESTQAARDLEEEVAKARQTEPWPGAANELLPDYQERLELNNPGLAIQRLLELMTHLRTVHLYCLFCGCTYDSANDMDRNCPGITEEEHDEAMAFGLRTSTETQVETAEETTGEDPLEAFMAPWPGGSPGLPQKHSRKVDENADETKQSGFGATNIGRWLYQIDPPLPGTGWTSLVLGPGPRTYLFFVTLPWL</sequence>
<proteinExistence type="predicted"/>
<comment type="caution">
    <text evidence="3">The sequence shown here is derived from an EMBL/GenBank/DDBJ whole genome shotgun (WGS) entry which is preliminary data.</text>
</comment>
<dbReference type="InterPro" id="IPR001623">
    <property type="entry name" value="DnaJ_domain"/>
</dbReference>
<dbReference type="Pfam" id="PF00226">
    <property type="entry name" value="DnaJ"/>
    <property type="match status" value="1"/>
</dbReference>
<dbReference type="SUPFAM" id="SSF46565">
    <property type="entry name" value="Chaperone J-domain"/>
    <property type="match status" value="1"/>
</dbReference>
<feature type="compositionally biased region" description="Basic and acidic residues" evidence="1">
    <location>
        <begin position="303"/>
        <end position="312"/>
    </location>
</feature>
<evidence type="ECO:0000256" key="1">
    <source>
        <dbReference type="SAM" id="MobiDB-lite"/>
    </source>
</evidence>
<gene>
    <name evidence="3" type="ORF">CCMP2556_LOCUS49720</name>
</gene>
<dbReference type="InterPro" id="IPR036869">
    <property type="entry name" value="J_dom_sf"/>
</dbReference>
<feature type="domain" description="J" evidence="2">
    <location>
        <begin position="11"/>
        <end position="68"/>
    </location>
</feature>
<dbReference type="EMBL" id="CAXAMN010026872">
    <property type="protein sequence ID" value="CAK9106364.1"/>
    <property type="molecule type" value="Genomic_DNA"/>
</dbReference>
<dbReference type="PANTHER" id="PTHR21032">
    <property type="entry name" value="G PATCH DOMAIN-CONTAINING PROTEIN 11"/>
    <property type="match status" value="1"/>
</dbReference>